<dbReference type="OrthoDB" id="6048406at2759"/>
<proteinExistence type="predicted"/>
<name>A0A8B6E944_MYTGA</name>
<comment type="caution">
    <text evidence="1">The sequence shown here is derived from an EMBL/GenBank/DDBJ whole genome shotgun (WGS) entry which is preliminary data.</text>
</comment>
<evidence type="ECO:0000313" key="2">
    <source>
        <dbReference type="Proteomes" id="UP000596742"/>
    </source>
</evidence>
<organism evidence="1 2">
    <name type="scientific">Mytilus galloprovincialis</name>
    <name type="common">Mediterranean mussel</name>
    <dbReference type="NCBI Taxonomy" id="29158"/>
    <lineage>
        <taxon>Eukaryota</taxon>
        <taxon>Metazoa</taxon>
        <taxon>Spiralia</taxon>
        <taxon>Lophotrochozoa</taxon>
        <taxon>Mollusca</taxon>
        <taxon>Bivalvia</taxon>
        <taxon>Autobranchia</taxon>
        <taxon>Pteriomorphia</taxon>
        <taxon>Mytilida</taxon>
        <taxon>Mytiloidea</taxon>
        <taxon>Mytilidae</taxon>
        <taxon>Mytilinae</taxon>
        <taxon>Mytilus</taxon>
    </lineage>
</organism>
<dbReference type="Proteomes" id="UP000596742">
    <property type="component" value="Unassembled WGS sequence"/>
</dbReference>
<keyword evidence="2" id="KW-1185">Reference proteome</keyword>
<protein>
    <submittedName>
        <fullName evidence="1">Uncharacterized protein</fullName>
    </submittedName>
</protein>
<reference evidence="1" key="1">
    <citation type="submission" date="2018-11" db="EMBL/GenBank/DDBJ databases">
        <authorList>
            <person name="Alioto T."/>
            <person name="Alioto T."/>
        </authorList>
    </citation>
    <scope>NUCLEOTIDE SEQUENCE</scope>
</reference>
<dbReference type="EMBL" id="UYJE01004674">
    <property type="protein sequence ID" value="VDI30220.1"/>
    <property type="molecule type" value="Genomic_DNA"/>
</dbReference>
<dbReference type="AlphaFoldDB" id="A0A8B6E944"/>
<accession>A0A8B6E944</accession>
<gene>
    <name evidence="1" type="ORF">MGAL_10B019425</name>
</gene>
<sequence length="345" mass="39554">MIKEEAAVCGRSGPTLILSRAAYPANNVYKTGKFHEDSLYDIENQIIPCNWTKTGKIKPIIHADLNTSPSQNNSFSLMGTLQSRYISDKGYFQHIFVFSETQSVASSICFGQLNVRNEDQLLSINDVDLTLMTHGEVTVYLNSQPIDTNESITMNYLRPSTENITEINFTLFQPLGSSVAVKLNYETSTPSRHWKAHRTVTLKKRGTHKFMQRLKKDHVGFEELISSRLGESVGNFHQCHFIEERQLNSENTGFIRWYLDEKHKEHLYVTKDGNITLQANKSTAFVINCSSHGAFFILEEVDTSRLLSLRELNAQFIRFKGDHVDKHSIDHIPEIFRFDLEKIRC</sequence>
<evidence type="ECO:0000313" key="1">
    <source>
        <dbReference type="EMBL" id="VDI30220.1"/>
    </source>
</evidence>